<gene>
    <name evidence="2" type="ORF">HHO38_05715</name>
</gene>
<feature type="transmembrane region" description="Helical" evidence="1">
    <location>
        <begin position="215"/>
        <end position="237"/>
    </location>
</feature>
<sequence length="373" mass="43480">MAFTVCMQNPIWPLWGIWGTWLGYSSVFLLYIIMQKNKQLSIRVSDLMILILMFFVFLIIPCFYAFRTSSLFIVLSYFLALNIDRINGKKTLDYISSFLYWVILVSLPAWLIHLNLFEFQNFGQLDLSEMKGAPYIYNNYILFVMDATRDYYRFYSVFDEPGVLGTLSAFVLYGNKYNFKRKENIVILIGCLFTYSMAFYMITLLGWLYQSAISFKRLIMSIVAIILVVGILVYFMADDQAFQQSVIERFTDVGLDRVEGRTGSNVNVFWDKYIASSDVFLGMGTSFINDNLSGFGNSYKRFVIEYGLIGTILLIVMYFHLVKRWNRLTLGFFVLFFLSFLQRPLAFSSWQIFVFIAVTSNLYIRLSSKNNVN</sequence>
<dbReference type="Proteomes" id="UP000501982">
    <property type="component" value="Chromosome"/>
</dbReference>
<feature type="transmembrane region" description="Helical" evidence="1">
    <location>
        <begin position="12"/>
        <end position="33"/>
    </location>
</feature>
<feature type="transmembrane region" description="Helical" evidence="1">
    <location>
        <begin position="185"/>
        <end position="209"/>
    </location>
</feature>
<organism evidence="2 3">
    <name type="scientific">Parabacteroides distasonis</name>
    <dbReference type="NCBI Taxonomy" id="823"/>
    <lineage>
        <taxon>Bacteria</taxon>
        <taxon>Pseudomonadati</taxon>
        <taxon>Bacteroidota</taxon>
        <taxon>Bacteroidia</taxon>
        <taxon>Bacteroidales</taxon>
        <taxon>Tannerellaceae</taxon>
        <taxon>Parabacteroides</taxon>
    </lineage>
</organism>
<dbReference type="EMBL" id="CP051672">
    <property type="protein sequence ID" value="QJE27863.1"/>
    <property type="molecule type" value="Genomic_DNA"/>
</dbReference>
<feature type="transmembrane region" description="Helical" evidence="1">
    <location>
        <begin position="98"/>
        <end position="117"/>
    </location>
</feature>
<evidence type="ECO:0000313" key="3">
    <source>
        <dbReference type="Proteomes" id="UP000501982"/>
    </source>
</evidence>
<keyword evidence="1" id="KW-0812">Transmembrane</keyword>
<name>A0A7L5EBB5_PARDI</name>
<protein>
    <recommendedName>
        <fullName evidence="4">O-antigen ligase domain-containing protein</fullName>
    </recommendedName>
</protein>
<evidence type="ECO:0008006" key="4">
    <source>
        <dbReference type="Google" id="ProtNLM"/>
    </source>
</evidence>
<evidence type="ECO:0000313" key="2">
    <source>
        <dbReference type="EMBL" id="QJE27863.1"/>
    </source>
</evidence>
<feature type="transmembrane region" description="Helical" evidence="1">
    <location>
        <begin position="341"/>
        <end position="364"/>
    </location>
</feature>
<dbReference type="AlphaFoldDB" id="A0A7L5EBB5"/>
<evidence type="ECO:0000256" key="1">
    <source>
        <dbReference type="SAM" id="Phobius"/>
    </source>
</evidence>
<keyword evidence="1" id="KW-1133">Transmembrane helix</keyword>
<accession>A0A7L5EBB5</accession>
<feature type="transmembrane region" description="Helical" evidence="1">
    <location>
        <begin position="302"/>
        <end position="321"/>
    </location>
</feature>
<keyword evidence="1" id="KW-0472">Membrane</keyword>
<proteinExistence type="predicted"/>
<feature type="transmembrane region" description="Helical" evidence="1">
    <location>
        <begin position="40"/>
        <end position="60"/>
    </location>
</feature>
<feature type="transmembrane region" description="Helical" evidence="1">
    <location>
        <begin position="152"/>
        <end position="173"/>
    </location>
</feature>
<reference evidence="2 3" key="1">
    <citation type="submission" date="2020-04" db="EMBL/GenBank/DDBJ databases">
        <title>Complete Genomes and Methylome analysis of CBBP consortium that reverse antibiotic-induced susceptibility to vancomycin-resistant Enterococcus faecium infection.</title>
        <authorList>
            <person name="Fomenkov A."/>
            <person name="Zhang Z."/>
            <person name="Pamer E."/>
            <person name="Roberts R.J."/>
        </authorList>
    </citation>
    <scope>NUCLEOTIDE SEQUENCE [LARGE SCALE GENOMIC DNA]</scope>
    <source>
        <strain evidence="3">CBBP</strain>
    </source>
</reference>
<dbReference type="RefSeq" id="WP_170105300.1">
    <property type="nucleotide sequence ID" value="NZ_CP051672.1"/>
</dbReference>